<sequence length="315" mass="35467">MSVQAAPSSSTSRGDLVLQPNYFTSSIYVKALRDDISTLILRYHEALNQPGVTQPFAVFKTVWTGMGWHWLQFRVFDSRSRHALLETTTRLCLERTIKTEAPFTRAVSLFATYLFFYTQVKSEAPPLHCITNIPIACDHYASLVDLADSMTSPTVSALQPHIRYILSRFRKDLVFLILPKSELGPMNPRELPREIYADGDTVFSEAQKRKGRPARREKGKKARVALEGLENWIAKQQIHDVDKEVDMAAAFSAYEVMKNRLLESIDAESISGVGQEVLDRLKEASRLVGADESQSVGVSRLERELSGPGIFKLCK</sequence>
<dbReference type="Proteomes" id="UP000807469">
    <property type="component" value="Unassembled WGS sequence"/>
</dbReference>
<evidence type="ECO:0000313" key="1">
    <source>
        <dbReference type="EMBL" id="KAF9479721.1"/>
    </source>
</evidence>
<name>A0A9P6CTS7_9AGAR</name>
<accession>A0A9P6CTS7</accession>
<protein>
    <submittedName>
        <fullName evidence="1">Uncharacterized protein</fullName>
    </submittedName>
</protein>
<organism evidence="1 2">
    <name type="scientific">Pholiota conissans</name>
    <dbReference type="NCBI Taxonomy" id="109636"/>
    <lineage>
        <taxon>Eukaryota</taxon>
        <taxon>Fungi</taxon>
        <taxon>Dikarya</taxon>
        <taxon>Basidiomycota</taxon>
        <taxon>Agaricomycotina</taxon>
        <taxon>Agaricomycetes</taxon>
        <taxon>Agaricomycetidae</taxon>
        <taxon>Agaricales</taxon>
        <taxon>Agaricineae</taxon>
        <taxon>Strophariaceae</taxon>
        <taxon>Pholiota</taxon>
    </lineage>
</organism>
<reference evidence="1" key="1">
    <citation type="submission" date="2020-11" db="EMBL/GenBank/DDBJ databases">
        <authorList>
            <consortium name="DOE Joint Genome Institute"/>
            <person name="Ahrendt S."/>
            <person name="Riley R."/>
            <person name="Andreopoulos W."/>
            <person name="Labutti K."/>
            <person name="Pangilinan J."/>
            <person name="Ruiz-Duenas F.J."/>
            <person name="Barrasa J.M."/>
            <person name="Sanchez-Garcia M."/>
            <person name="Camarero S."/>
            <person name="Miyauchi S."/>
            <person name="Serrano A."/>
            <person name="Linde D."/>
            <person name="Babiker R."/>
            <person name="Drula E."/>
            <person name="Ayuso-Fernandez I."/>
            <person name="Pacheco R."/>
            <person name="Padilla G."/>
            <person name="Ferreira P."/>
            <person name="Barriuso J."/>
            <person name="Kellner H."/>
            <person name="Castanera R."/>
            <person name="Alfaro M."/>
            <person name="Ramirez L."/>
            <person name="Pisabarro A.G."/>
            <person name="Kuo A."/>
            <person name="Tritt A."/>
            <person name="Lipzen A."/>
            <person name="He G."/>
            <person name="Yan M."/>
            <person name="Ng V."/>
            <person name="Cullen D."/>
            <person name="Martin F."/>
            <person name="Rosso M.-N."/>
            <person name="Henrissat B."/>
            <person name="Hibbett D."/>
            <person name="Martinez A.T."/>
            <person name="Grigoriev I.V."/>
        </authorList>
    </citation>
    <scope>NUCLEOTIDE SEQUENCE</scope>
    <source>
        <strain evidence="1">CIRM-BRFM 674</strain>
    </source>
</reference>
<dbReference type="AlphaFoldDB" id="A0A9P6CTS7"/>
<proteinExistence type="predicted"/>
<evidence type="ECO:0000313" key="2">
    <source>
        <dbReference type="Proteomes" id="UP000807469"/>
    </source>
</evidence>
<comment type="caution">
    <text evidence="1">The sequence shown here is derived from an EMBL/GenBank/DDBJ whole genome shotgun (WGS) entry which is preliminary data.</text>
</comment>
<gene>
    <name evidence="1" type="ORF">BDN70DRAFT_906158</name>
</gene>
<dbReference type="EMBL" id="MU155207">
    <property type="protein sequence ID" value="KAF9479721.1"/>
    <property type="molecule type" value="Genomic_DNA"/>
</dbReference>
<dbReference type="OrthoDB" id="3253083at2759"/>
<keyword evidence="2" id="KW-1185">Reference proteome</keyword>